<dbReference type="RefSeq" id="WP_378307519.1">
    <property type="nucleotide sequence ID" value="NZ_JBHTJA010000201.1"/>
</dbReference>
<feature type="chain" id="PRO_5046990650" description="Lipoprotein" evidence="2">
    <location>
        <begin position="20"/>
        <end position="176"/>
    </location>
</feature>
<organism evidence="3 4">
    <name type="scientific">Actinomadura sediminis</name>
    <dbReference type="NCBI Taxonomy" id="1038904"/>
    <lineage>
        <taxon>Bacteria</taxon>
        <taxon>Bacillati</taxon>
        <taxon>Actinomycetota</taxon>
        <taxon>Actinomycetes</taxon>
        <taxon>Streptosporangiales</taxon>
        <taxon>Thermomonosporaceae</taxon>
        <taxon>Actinomadura</taxon>
    </lineage>
</organism>
<feature type="compositionally biased region" description="Low complexity" evidence="1">
    <location>
        <begin position="31"/>
        <end position="47"/>
    </location>
</feature>
<feature type="region of interest" description="Disordered" evidence="1">
    <location>
        <begin position="28"/>
        <end position="49"/>
    </location>
</feature>
<proteinExistence type="predicted"/>
<sequence length="176" mass="18367">MRLRTRGVLATLPLAFALALTGCGGDGEDGSGVASAGGEAAAGADAGPSLGPEEMGVKFAQCMRENGVQMEDPKPGGGMRINAKGVDKATMEKAQEACREFNPMEQAGRPPSAEDQERAREHAECMRNNGVEAFPDPKPNQRGIRITAEVGEDPDFEAAQQKCQKLLQGAGKGGPQ</sequence>
<feature type="signal peptide" evidence="2">
    <location>
        <begin position="1"/>
        <end position="19"/>
    </location>
</feature>
<comment type="caution">
    <text evidence="3">The sequence shown here is derived from an EMBL/GenBank/DDBJ whole genome shotgun (WGS) entry which is preliminary data.</text>
</comment>
<evidence type="ECO:0008006" key="5">
    <source>
        <dbReference type="Google" id="ProtNLM"/>
    </source>
</evidence>
<dbReference type="Proteomes" id="UP001596972">
    <property type="component" value="Unassembled WGS sequence"/>
</dbReference>
<name>A0ABW3F279_9ACTN</name>
<evidence type="ECO:0000313" key="4">
    <source>
        <dbReference type="Proteomes" id="UP001596972"/>
    </source>
</evidence>
<dbReference type="EMBL" id="JBHTJA010000201">
    <property type="protein sequence ID" value="MFD0906030.1"/>
    <property type="molecule type" value="Genomic_DNA"/>
</dbReference>
<keyword evidence="4" id="KW-1185">Reference proteome</keyword>
<reference evidence="4" key="1">
    <citation type="journal article" date="2019" name="Int. J. Syst. Evol. Microbiol.">
        <title>The Global Catalogue of Microorganisms (GCM) 10K type strain sequencing project: providing services to taxonomists for standard genome sequencing and annotation.</title>
        <authorList>
            <consortium name="The Broad Institute Genomics Platform"/>
            <consortium name="The Broad Institute Genome Sequencing Center for Infectious Disease"/>
            <person name="Wu L."/>
            <person name="Ma J."/>
        </authorList>
    </citation>
    <scope>NUCLEOTIDE SEQUENCE [LARGE SCALE GENOMIC DNA]</scope>
    <source>
        <strain evidence="4">JCM 31202</strain>
    </source>
</reference>
<feature type="region of interest" description="Disordered" evidence="1">
    <location>
        <begin position="101"/>
        <end position="122"/>
    </location>
</feature>
<gene>
    <name evidence="3" type="ORF">ACFQ11_37045</name>
</gene>
<evidence type="ECO:0000256" key="1">
    <source>
        <dbReference type="SAM" id="MobiDB-lite"/>
    </source>
</evidence>
<protein>
    <recommendedName>
        <fullName evidence="5">Lipoprotein</fullName>
    </recommendedName>
</protein>
<accession>A0ABW3F279</accession>
<evidence type="ECO:0000313" key="3">
    <source>
        <dbReference type="EMBL" id="MFD0906030.1"/>
    </source>
</evidence>
<evidence type="ECO:0000256" key="2">
    <source>
        <dbReference type="SAM" id="SignalP"/>
    </source>
</evidence>
<keyword evidence="2" id="KW-0732">Signal</keyword>
<dbReference type="PROSITE" id="PS51257">
    <property type="entry name" value="PROKAR_LIPOPROTEIN"/>
    <property type="match status" value="1"/>
</dbReference>